<evidence type="ECO:0000313" key="3">
    <source>
        <dbReference type="Proteomes" id="UP000544090"/>
    </source>
</evidence>
<evidence type="ECO:0000313" key="2">
    <source>
        <dbReference type="EMBL" id="NKX56396.1"/>
    </source>
</evidence>
<sequence length="69" mass="7356">MTNNEDPVCGSTNATVSQWPTPTGTVTELGGHYLGRRNDDDFVQLLADDFGVVLLNAVVSGLPKVRAPK</sequence>
<gene>
    <name evidence="2" type="ORF">HGG74_18075</name>
</gene>
<feature type="region of interest" description="Disordered" evidence="1">
    <location>
        <begin position="1"/>
        <end position="23"/>
    </location>
</feature>
<dbReference type="RefSeq" id="WP_168488630.1">
    <property type="nucleotide sequence ID" value="NZ_JAAZSQ010000023.1"/>
</dbReference>
<dbReference type="Proteomes" id="UP000544090">
    <property type="component" value="Unassembled WGS sequence"/>
</dbReference>
<name>A0A7X6K760_9MICC</name>
<accession>A0A7X6K760</accession>
<keyword evidence="3" id="KW-1185">Reference proteome</keyword>
<protein>
    <submittedName>
        <fullName evidence="2">Uncharacterized protein</fullName>
    </submittedName>
</protein>
<proteinExistence type="predicted"/>
<dbReference type="AlphaFoldDB" id="A0A7X6K760"/>
<reference evidence="2 3" key="1">
    <citation type="submission" date="2020-04" db="EMBL/GenBank/DDBJ databases">
        <title>Arthrobacter sp. nov.</title>
        <authorList>
            <person name="Liu S."/>
        </authorList>
    </citation>
    <scope>NUCLEOTIDE SEQUENCE [LARGE SCALE GENOMIC DNA]</scope>
    <source>
        <strain evidence="2 3">E918</strain>
    </source>
</reference>
<evidence type="ECO:0000256" key="1">
    <source>
        <dbReference type="SAM" id="MobiDB-lite"/>
    </source>
</evidence>
<comment type="caution">
    <text evidence="2">The sequence shown here is derived from an EMBL/GenBank/DDBJ whole genome shotgun (WGS) entry which is preliminary data.</text>
</comment>
<dbReference type="EMBL" id="JAAZSQ010000023">
    <property type="protein sequence ID" value="NKX56396.1"/>
    <property type="molecule type" value="Genomic_DNA"/>
</dbReference>
<organism evidence="2 3">
    <name type="scientific">Arthrobacter mobilis</name>
    <dbReference type="NCBI Taxonomy" id="2724944"/>
    <lineage>
        <taxon>Bacteria</taxon>
        <taxon>Bacillati</taxon>
        <taxon>Actinomycetota</taxon>
        <taxon>Actinomycetes</taxon>
        <taxon>Micrococcales</taxon>
        <taxon>Micrococcaceae</taxon>
        <taxon>Arthrobacter</taxon>
    </lineage>
</organism>